<name>A0A7W7IV80_9FLAO</name>
<gene>
    <name evidence="1" type="ORF">HNP37_000992</name>
</gene>
<dbReference type="EMBL" id="JACHLD010000001">
    <property type="protein sequence ID" value="MBB4800953.1"/>
    <property type="molecule type" value="Genomic_DNA"/>
</dbReference>
<proteinExistence type="predicted"/>
<reference evidence="1 2" key="1">
    <citation type="submission" date="2020-08" db="EMBL/GenBank/DDBJ databases">
        <title>Functional genomics of gut bacteria from endangered species of beetles.</title>
        <authorList>
            <person name="Carlos-Shanley C."/>
        </authorList>
    </citation>
    <scope>NUCLEOTIDE SEQUENCE [LARGE SCALE GENOMIC DNA]</scope>
    <source>
        <strain evidence="1 2">S00142</strain>
    </source>
</reference>
<sequence>MFRIFLVLFFACFSVKAQQNKLPIPTKSFIEKLKNKDNPEEEYFTKYLGKKSERILKRFSESKDVCAKEFEFKTGIKLKSDSCSETGSDVEIVFLNYPKSEVIKFVEWFFNTNDNIWNKSKTKYQPKEEEAGCYFEIKESKSKIILSYYCGC</sequence>
<organism evidence="1 2">
    <name type="scientific">Flavobacterium nitrogenifigens</name>
    <dbReference type="NCBI Taxonomy" id="1617283"/>
    <lineage>
        <taxon>Bacteria</taxon>
        <taxon>Pseudomonadati</taxon>
        <taxon>Bacteroidota</taxon>
        <taxon>Flavobacteriia</taxon>
        <taxon>Flavobacteriales</taxon>
        <taxon>Flavobacteriaceae</taxon>
        <taxon>Flavobacterium</taxon>
    </lineage>
</organism>
<keyword evidence="2" id="KW-1185">Reference proteome</keyword>
<dbReference type="RefSeq" id="WP_184158977.1">
    <property type="nucleotide sequence ID" value="NZ_JACHLD010000001.1"/>
</dbReference>
<evidence type="ECO:0000313" key="1">
    <source>
        <dbReference type="EMBL" id="MBB4800953.1"/>
    </source>
</evidence>
<dbReference type="AlphaFoldDB" id="A0A7W7IV80"/>
<comment type="caution">
    <text evidence="1">The sequence shown here is derived from an EMBL/GenBank/DDBJ whole genome shotgun (WGS) entry which is preliminary data.</text>
</comment>
<dbReference type="Proteomes" id="UP000561681">
    <property type="component" value="Unassembled WGS sequence"/>
</dbReference>
<accession>A0A7W7IV80</accession>
<protein>
    <submittedName>
        <fullName evidence="1">Uncharacterized protein</fullName>
    </submittedName>
</protein>
<evidence type="ECO:0000313" key="2">
    <source>
        <dbReference type="Proteomes" id="UP000561681"/>
    </source>
</evidence>